<dbReference type="GO" id="GO:0008270">
    <property type="term" value="F:zinc ion binding"/>
    <property type="evidence" value="ECO:0007669"/>
    <property type="project" value="UniProtKB-KW"/>
</dbReference>
<dbReference type="GO" id="GO:0061630">
    <property type="term" value="F:ubiquitin protein ligase activity"/>
    <property type="evidence" value="ECO:0007669"/>
    <property type="project" value="UniProtKB-UniRule"/>
</dbReference>
<evidence type="ECO:0000256" key="16">
    <source>
        <dbReference type="ARBA" id="ARBA00062042"/>
    </source>
</evidence>
<feature type="domain" description="YDG" evidence="24">
    <location>
        <begin position="453"/>
        <end position="616"/>
    </location>
</feature>
<dbReference type="InterPro" id="IPR036987">
    <property type="entry name" value="SRA-YDG_sf"/>
</dbReference>
<dbReference type="CDD" id="cd17123">
    <property type="entry name" value="Ubl_UHRF2"/>
    <property type="match status" value="1"/>
</dbReference>
<feature type="compositionally biased region" description="Polar residues" evidence="20">
    <location>
        <begin position="667"/>
        <end position="676"/>
    </location>
</feature>
<dbReference type="PANTHER" id="PTHR14140">
    <property type="entry name" value="E3 UBIQUITIN-PROTEIN LIGASE UHRF-RELATED"/>
    <property type="match status" value="1"/>
</dbReference>
<evidence type="ECO:0000256" key="12">
    <source>
        <dbReference type="ARBA" id="ARBA00023125"/>
    </source>
</evidence>
<keyword evidence="11" id="KW-0832">Ubl conjugation</keyword>
<dbReference type="FunFam" id="3.10.20.90:FF:000336">
    <property type="entry name" value="E3 ubiquitin-protein ligase UHRF2 isoform A"/>
    <property type="match status" value="1"/>
</dbReference>
<feature type="region of interest" description="Disordered" evidence="20">
    <location>
        <begin position="82"/>
        <end position="121"/>
    </location>
</feature>
<dbReference type="GO" id="GO:0000785">
    <property type="term" value="C:chromatin"/>
    <property type="evidence" value="ECO:0007669"/>
    <property type="project" value="UniProtKB-ARBA"/>
</dbReference>
<comment type="domain">
    <text evidence="19">The tudor-like regions specifically recognize and bind histone H3 unmethylated at 'Arg-2' (H3R2me0), while the PHD-type zinc finger specifically recognizes and binds histone H3 trimethylated at 'Lys-9' (H3K9me3).</text>
</comment>
<dbReference type="InterPro" id="IPR001841">
    <property type="entry name" value="Znf_RING"/>
</dbReference>
<dbReference type="InterPro" id="IPR019956">
    <property type="entry name" value="Ubiquitin_dom"/>
</dbReference>
<organism evidence="25 26">
    <name type="scientific">Zosterops borbonicus</name>
    <dbReference type="NCBI Taxonomy" id="364589"/>
    <lineage>
        <taxon>Eukaryota</taxon>
        <taxon>Metazoa</taxon>
        <taxon>Chordata</taxon>
        <taxon>Craniata</taxon>
        <taxon>Vertebrata</taxon>
        <taxon>Euteleostomi</taxon>
        <taxon>Archelosauria</taxon>
        <taxon>Archosauria</taxon>
        <taxon>Dinosauria</taxon>
        <taxon>Saurischia</taxon>
        <taxon>Theropoda</taxon>
        <taxon>Coelurosauria</taxon>
        <taxon>Aves</taxon>
        <taxon>Neognathae</taxon>
        <taxon>Neoaves</taxon>
        <taxon>Telluraves</taxon>
        <taxon>Australaves</taxon>
        <taxon>Passeriformes</taxon>
        <taxon>Sylvioidea</taxon>
        <taxon>Zosteropidae</taxon>
        <taxon>Zosterops</taxon>
    </lineage>
</organism>
<keyword evidence="26" id="KW-1185">Reference proteome</keyword>
<evidence type="ECO:0000313" key="25">
    <source>
        <dbReference type="EMBL" id="TRZ10167.1"/>
    </source>
</evidence>
<dbReference type="SUPFAM" id="SSF57850">
    <property type="entry name" value="RING/U-box"/>
    <property type="match status" value="1"/>
</dbReference>
<name>A0A8K1G1V4_9PASS</name>
<keyword evidence="13" id="KW-1015">Disulfide bond</keyword>
<dbReference type="CDD" id="cd20456">
    <property type="entry name" value="Tudor_UHRF2_rpt1"/>
    <property type="match status" value="1"/>
</dbReference>
<evidence type="ECO:0000256" key="8">
    <source>
        <dbReference type="ARBA" id="ARBA00022771"/>
    </source>
</evidence>
<keyword evidence="15" id="KW-0131">Cell cycle</keyword>
<dbReference type="SMART" id="SM00249">
    <property type="entry name" value="PHD"/>
    <property type="match status" value="1"/>
</dbReference>
<dbReference type="CDD" id="cd20458">
    <property type="entry name" value="Tudor_UHRF2_rpt2"/>
    <property type="match status" value="1"/>
</dbReference>
<evidence type="ECO:0000256" key="2">
    <source>
        <dbReference type="ARBA" id="ARBA00004123"/>
    </source>
</evidence>
<proteinExistence type="predicted"/>
<dbReference type="InterPro" id="IPR029071">
    <property type="entry name" value="Ubiquitin-like_domsf"/>
</dbReference>
<dbReference type="InterPro" id="IPR003105">
    <property type="entry name" value="SRA_YDG"/>
</dbReference>
<keyword evidence="7 19" id="KW-0479">Metal-binding</keyword>
<dbReference type="EC" id="2.3.2.27" evidence="19"/>
<dbReference type="FunFam" id="2.30.280.10:FF:000001">
    <property type="entry name" value="E3 ubiquitin-protein ligase UHRF1 isoform 1"/>
    <property type="match status" value="1"/>
</dbReference>
<dbReference type="InterPro" id="IPR000626">
    <property type="entry name" value="Ubiquitin-like_dom"/>
</dbReference>
<comment type="domain">
    <text evidence="19">The YDG domain mediates the interaction with histone H3.</text>
</comment>
<evidence type="ECO:0000259" key="22">
    <source>
        <dbReference type="PROSITE" id="PS50053"/>
    </source>
</evidence>
<keyword evidence="5" id="KW-0158">Chromosome</keyword>
<comment type="caution">
    <text evidence="25">The sequence shown here is derived from an EMBL/GenBank/DDBJ whole genome shotgun (WGS) entry which is preliminary data.</text>
</comment>
<feature type="domain" description="RING-type" evidence="23">
    <location>
        <begin position="748"/>
        <end position="787"/>
    </location>
</feature>
<evidence type="ECO:0000259" key="23">
    <source>
        <dbReference type="PROSITE" id="PS50089"/>
    </source>
</evidence>
<evidence type="ECO:0000259" key="24">
    <source>
        <dbReference type="PROSITE" id="PS51015"/>
    </source>
</evidence>
<dbReference type="SUPFAM" id="SSF57903">
    <property type="entry name" value="FYVE/PHD zinc finger"/>
    <property type="match status" value="1"/>
</dbReference>
<evidence type="ECO:0000256" key="9">
    <source>
        <dbReference type="ARBA" id="ARBA00022786"/>
    </source>
</evidence>
<evidence type="ECO:0000256" key="19">
    <source>
        <dbReference type="RuleBase" id="RU369101"/>
    </source>
</evidence>
<comment type="function">
    <text evidence="19">Multi domain E3 ubiquitin ligase that also plays a role in DNA methylation and histone modifications.</text>
</comment>
<dbReference type="InterPro" id="IPR045134">
    <property type="entry name" value="UHRF1/2-like"/>
</dbReference>
<comment type="catalytic activity">
    <reaction evidence="1 19">
        <text>S-ubiquitinyl-[E2 ubiquitin-conjugating enzyme]-L-cysteine + [acceptor protein]-L-lysine = [E2 ubiquitin-conjugating enzyme]-L-cysteine + N(6)-ubiquitinyl-[acceptor protein]-L-lysine.</text>
        <dbReference type="EC" id="2.3.2.27"/>
    </reaction>
</comment>
<dbReference type="InterPro" id="IPR047466">
    <property type="entry name" value="RING-HC_UHRF2"/>
</dbReference>
<dbReference type="InterPro" id="IPR047407">
    <property type="entry name" value="Tudor_UHRF2_rpt1"/>
</dbReference>
<keyword evidence="6 19" id="KW-0808">Transferase</keyword>
<feature type="region of interest" description="Disordered" evidence="20">
    <location>
        <begin position="651"/>
        <end position="701"/>
    </location>
</feature>
<dbReference type="SUPFAM" id="SSF88697">
    <property type="entry name" value="PUA domain-like"/>
    <property type="match status" value="1"/>
</dbReference>
<keyword evidence="10 19" id="KW-0862">Zinc</keyword>
<dbReference type="InterPro" id="IPR047467">
    <property type="entry name" value="PHD_UHRF2"/>
</dbReference>
<dbReference type="SMART" id="SM00213">
    <property type="entry name" value="UBQ"/>
    <property type="match status" value="1"/>
</dbReference>
<evidence type="ECO:0000256" key="5">
    <source>
        <dbReference type="ARBA" id="ARBA00022454"/>
    </source>
</evidence>
<evidence type="ECO:0000256" key="15">
    <source>
        <dbReference type="ARBA" id="ARBA00023306"/>
    </source>
</evidence>
<dbReference type="FunFam" id="3.30.40.10:FF:000066">
    <property type="entry name" value="E3 ubiquitin-protein ligase UHRF2 isoform X1"/>
    <property type="match status" value="1"/>
</dbReference>
<reference evidence="25" key="1">
    <citation type="submission" date="2019-04" db="EMBL/GenBank/DDBJ databases">
        <title>Genome assembly of Zosterops borbonicus 15179.</title>
        <authorList>
            <person name="Leroy T."/>
            <person name="Anselmetti Y."/>
            <person name="Tilak M.-K."/>
            <person name="Nabholz B."/>
        </authorList>
    </citation>
    <scope>NUCLEOTIDE SEQUENCE</scope>
    <source>
        <strain evidence="25">HGM_15179</strain>
        <tissue evidence="25">Muscle</tissue>
    </source>
</reference>
<gene>
    <name evidence="25" type="ORF">HGM15179_016942</name>
</gene>
<dbReference type="InterPro" id="IPR017907">
    <property type="entry name" value="Znf_RING_CS"/>
</dbReference>
<dbReference type="Pfam" id="PF00240">
    <property type="entry name" value="ubiquitin"/>
    <property type="match status" value="1"/>
</dbReference>
<dbReference type="GO" id="GO:0044027">
    <property type="term" value="P:negative regulation of gene expression via chromosomal CpG island methylation"/>
    <property type="evidence" value="ECO:0007669"/>
    <property type="project" value="TreeGrafter"/>
</dbReference>
<dbReference type="GO" id="GO:0005634">
    <property type="term" value="C:nucleus"/>
    <property type="evidence" value="ECO:0007669"/>
    <property type="project" value="UniProtKB-SubCell"/>
</dbReference>
<evidence type="ECO:0000256" key="11">
    <source>
        <dbReference type="ARBA" id="ARBA00022843"/>
    </source>
</evidence>
<evidence type="ECO:0000259" key="21">
    <source>
        <dbReference type="PROSITE" id="PS50016"/>
    </source>
</evidence>
<dbReference type="PROSITE" id="PS00518">
    <property type="entry name" value="ZF_RING_1"/>
    <property type="match status" value="1"/>
</dbReference>
<evidence type="ECO:0000256" key="17">
    <source>
        <dbReference type="PROSITE-ProRule" id="PRU00175"/>
    </source>
</evidence>
<dbReference type="PRINTS" id="PR00348">
    <property type="entry name" value="UBIQUITIN"/>
</dbReference>
<evidence type="ECO:0000256" key="20">
    <source>
        <dbReference type="SAM" id="MobiDB-lite"/>
    </source>
</evidence>
<evidence type="ECO:0000256" key="3">
    <source>
        <dbReference type="ARBA" id="ARBA00004286"/>
    </source>
</evidence>
<keyword evidence="12 19" id="KW-0238">DNA-binding</keyword>
<dbReference type="AlphaFoldDB" id="A0A8K1G1V4"/>
<dbReference type="Gene3D" id="3.10.20.90">
    <property type="entry name" value="Phosphatidylinositol 3-kinase Catalytic Subunit, Chain A, domain 1"/>
    <property type="match status" value="1"/>
</dbReference>
<feature type="region of interest" description="Disordered" evidence="20">
    <location>
        <begin position="159"/>
        <end position="202"/>
    </location>
</feature>
<dbReference type="InterPro" id="IPR011011">
    <property type="entry name" value="Znf_FYVE_PHD"/>
</dbReference>
<dbReference type="GO" id="GO:0016567">
    <property type="term" value="P:protein ubiquitination"/>
    <property type="evidence" value="ECO:0007669"/>
    <property type="project" value="UniProtKB-UniRule"/>
</dbReference>
<dbReference type="SMART" id="SM00184">
    <property type="entry name" value="RING"/>
    <property type="match status" value="2"/>
</dbReference>
<dbReference type="InterPro" id="IPR015947">
    <property type="entry name" value="PUA-like_sf"/>
</dbReference>
<comment type="subcellular location">
    <subcellularLocation>
        <location evidence="3">Chromosome</location>
    </subcellularLocation>
    <subcellularLocation>
        <location evidence="2 18 19">Nucleus</location>
    </subcellularLocation>
</comment>
<evidence type="ECO:0000256" key="14">
    <source>
        <dbReference type="ARBA" id="ARBA00023242"/>
    </source>
</evidence>
<evidence type="ECO:0000256" key="13">
    <source>
        <dbReference type="ARBA" id="ARBA00023157"/>
    </source>
</evidence>
<dbReference type="PROSITE" id="PS50016">
    <property type="entry name" value="ZF_PHD_2"/>
    <property type="match status" value="1"/>
</dbReference>
<comment type="subunit">
    <text evidence="16">Homodimer; disulfide-linked. Binds methylated CpG containing oligonucleotides. Interacts with H3; the interaction has a preference for the 'Lys-9' trimethylated form of H3 (H3K9me3). Interacts with PCNP. Interacts with HDAC1. Interacts directly with CCNE1; the interaction ubiquitinates CCNE1 and appears independent of CCNE1 phosphorylation. Interacts with CCND1; the interaction ubiquitinates CCND1 and appears independent of CCND1 phosphorylation. Interacts with p53/TP53 and RB1. Interacts with UBE2I. Interacts with ZNF618. Interacts with UHRF1. Interacts with FANCD2. Interacts with ATR. Interacts with PCNA.</text>
</comment>
<dbReference type="Pfam" id="PF12148">
    <property type="entry name" value="TTD"/>
    <property type="match status" value="1"/>
</dbReference>
<comment type="pathway">
    <text evidence="4 19">Protein modification; protein ubiquitination.</text>
</comment>
<dbReference type="InterPro" id="IPR019787">
    <property type="entry name" value="Znf_PHD-finger"/>
</dbReference>
<evidence type="ECO:0000256" key="7">
    <source>
        <dbReference type="ARBA" id="ARBA00022723"/>
    </source>
</evidence>
<dbReference type="PANTHER" id="PTHR14140:SF3">
    <property type="entry name" value="E3 UBIQUITIN-PROTEIN LIGASE UHRF2"/>
    <property type="match status" value="1"/>
</dbReference>
<dbReference type="Gene3D" id="2.30.280.10">
    <property type="entry name" value="SRA-YDG"/>
    <property type="match status" value="1"/>
</dbReference>
<protein>
    <recommendedName>
        <fullName evidence="19">E3 ubiquitin-protein ligase UHRF</fullName>
        <ecNumber evidence="19">2.3.2.27</ecNumber>
    </recommendedName>
    <alternativeName>
        <fullName evidence="19">RING-type E3 ubiquitin transferase UHRF</fullName>
    </alternativeName>
    <alternativeName>
        <fullName evidence="19">Ubiquitin-like PHD and RING finger domain-containing protein</fullName>
    </alternativeName>
    <alternativeName>
        <fullName evidence="19">Ubiquitin-like-containing PHD and RING finger domains protein</fullName>
    </alternativeName>
</protein>
<dbReference type="PROSITE" id="PS50053">
    <property type="entry name" value="UBIQUITIN_2"/>
    <property type="match status" value="1"/>
</dbReference>
<dbReference type="FunFam" id="2.30.30.30:FF:000142">
    <property type="entry name" value="E3 ubiquitin-protein ligase UHRF2"/>
    <property type="match status" value="1"/>
</dbReference>
<dbReference type="FunFam" id="2.30.30.1150:FF:000001">
    <property type="entry name" value="E3 ubiquitin-protein ligase UHRF2 isoform X1"/>
    <property type="match status" value="1"/>
</dbReference>
<evidence type="ECO:0000256" key="6">
    <source>
        <dbReference type="ARBA" id="ARBA00022679"/>
    </source>
</evidence>
<dbReference type="Gene3D" id="2.30.30.140">
    <property type="match status" value="1"/>
</dbReference>
<evidence type="ECO:0000313" key="26">
    <source>
        <dbReference type="Proteomes" id="UP000796761"/>
    </source>
</evidence>
<keyword evidence="9 19" id="KW-0833">Ubl conjugation pathway</keyword>
<dbReference type="UniPathway" id="UPA00143"/>
<dbReference type="OrthoDB" id="2270193at2759"/>
<feature type="domain" description="Ubiquitin-like" evidence="22">
    <location>
        <begin position="1"/>
        <end position="78"/>
    </location>
</feature>
<dbReference type="InterPro" id="IPR021991">
    <property type="entry name" value="TTD_dom"/>
</dbReference>
<dbReference type="Gene3D" id="3.30.40.10">
    <property type="entry name" value="Zinc/RING finger domain, C3HC4 (zinc finger)"/>
    <property type="match status" value="1"/>
</dbReference>
<feature type="compositionally biased region" description="Polar residues" evidence="20">
    <location>
        <begin position="166"/>
        <end position="202"/>
    </location>
</feature>
<evidence type="ECO:0000256" key="10">
    <source>
        <dbReference type="ARBA" id="ARBA00022833"/>
    </source>
</evidence>
<dbReference type="Pfam" id="PF00628">
    <property type="entry name" value="PHD"/>
    <property type="match status" value="1"/>
</dbReference>
<feature type="domain" description="PHD-type" evidence="21">
    <location>
        <begin position="349"/>
        <end position="400"/>
    </location>
</feature>
<dbReference type="CDD" id="cd15617">
    <property type="entry name" value="PHD_UHRF2"/>
    <property type="match status" value="1"/>
</dbReference>
<dbReference type="CDD" id="cd16770">
    <property type="entry name" value="RING-HC_UHRF2"/>
    <property type="match status" value="1"/>
</dbReference>
<dbReference type="GO" id="GO:0003677">
    <property type="term" value="F:DNA binding"/>
    <property type="evidence" value="ECO:0007669"/>
    <property type="project" value="UniProtKB-KW"/>
</dbReference>
<evidence type="ECO:0000256" key="4">
    <source>
        <dbReference type="ARBA" id="ARBA00004906"/>
    </source>
</evidence>
<dbReference type="InterPro" id="IPR047468">
    <property type="entry name" value="Ubl_UHRF2"/>
</dbReference>
<dbReference type="InterPro" id="IPR013083">
    <property type="entry name" value="Znf_RING/FYVE/PHD"/>
</dbReference>
<dbReference type="Proteomes" id="UP000796761">
    <property type="component" value="Unassembled WGS sequence"/>
</dbReference>
<dbReference type="EMBL" id="SWJQ01000922">
    <property type="protein sequence ID" value="TRZ10167.1"/>
    <property type="molecule type" value="Genomic_DNA"/>
</dbReference>
<dbReference type="SUPFAM" id="SSF54236">
    <property type="entry name" value="Ubiquitin-like"/>
    <property type="match status" value="1"/>
</dbReference>
<sequence>MWIQVRTIDGTETQTIEDLSRLTKIECLREKIEETFRVSPDRQRLFYRGKQLEDGHTLFDYNVGLNDIVQLLIRSDSEAPATASVTDQDGEVNPSAVSNCKNKVKKPNSGSPSQPSTSSRSFLIDPGIGLYKINELVDARDINIGAWFEAHIENVTRATKGHKNSKVQGKSGNTYKRTNGNLNQDHSRENANNLDSTPSTSYSDCMDTDEEAIYHIKYDEYPENGVIEMDTINLRPRARTILKWSELKVGDVVMVNYNVETPEERGFWFDAEITSLREISRTNKEVHAKILLGGPEDTINDCKILFIEEMYKIEKPGAYPLTFGDGDFKRKSGPECKHCRADPDKECRFCSCYLCGGKQDAHMQLLCDECNMAYHIYCLNPPLSKIPEDEDWYCPSCKNDSNEVVKAGEKLKQSKKKAKMPSASTESQRDWGKGMACVGRTKECTIVPSNHYGPIPGVPVGTTWKFRVQVSEAGVHRPHVGGIHGRSNDGAYSLVLAGGFEDEVDRGDEFTYTGSGGRDLSGNKRIGEHSFDQTLTHMNRALALNCDAPLDDKNGAESKNWRAGKPVRVVRSSKGRRISKYAPEEGNRYDGIYKVVKYWPEIGKCGFLVWRYLLRRDDVEPAPWTSEGMERSKKLGLSVQYPEGYLEAMASKEKKDKVKKQTVKQEPTSQSNGNQKRTIDDAGTEEPTNTPKSMRMGDGGKGEAFQLTQEQQWLIREDCMNQKLWDEVLASLKEGPNFLKKLEQSFMCVCCQELVYQPVTTECLHNVCKSCLQRSFRAEVFTCPACRYDLGKGYSMAPNKILQTLLDQFFPGYSKGR</sequence>
<keyword evidence="8 17" id="KW-0863">Zinc-finger</keyword>
<accession>A0A8K1G1V4</accession>
<dbReference type="Gene3D" id="2.30.30.1150">
    <property type="match status" value="1"/>
</dbReference>
<dbReference type="PROSITE" id="PS50089">
    <property type="entry name" value="ZF_RING_2"/>
    <property type="match status" value="1"/>
</dbReference>
<dbReference type="SMART" id="SM00466">
    <property type="entry name" value="SRA"/>
    <property type="match status" value="1"/>
</dbReference>
<dbReference type="InterPro" id="IPR001965">
    <property type="entry name" value="Znf_PHD"/>
</dbReference>
<evidence type="ECO:0000256" key="1">
    <source>
        <dbReference type="ARBA" id="ARBA00000900"/>
    </source>
</evidence>
<dbReference type="GO" id="GO:0042393">
    <property type="term" value="F:histone binding"/>
    <property type="evidence" value="ECO:0007669"/>
    <property type="project" value="UniProtKB-UniRule"/>
</dbReference>
<dbReference type="PROSITE" id="PS51015">
    <property type="entry name" value="YDG"/>
    <property type="match status" value="1"/>
</dbReference>
<dbReference type="Pfam" id="PF02182">
    <property type="entry name" value="SAD_SRA"/>
    <property type="match status" value="1"/>
</dbReference>
<feature type="compositionally biased region" description="Low complexity" evidence="20">
    <location>
        <begin position="107"/>
        <end position="121"/>
    </location>
</feature>
<evidence type="ECO:0000256" key="18">
    <source>
        <dbReference type="PROSITE-ProRule" id="PRU00358"/>
    </source>
</evidence>
<keyword evidence="14 18" id="KW-0539">Nucleus</keyword>